<reference evidence="1 2" key="1">
    <citation type="journal article" date="2016" name="Nat. Commun.">
        <title>Thousands of microbial genomes shed light on interconnected biogeochemical processes in an aquifer system.</title>
        <authorList>
            <person name="Anantharaman K."/>
            <person name="Brown C.T."/>
            <person name="Hug L.A."/>
            <person name="Sharon I."/>
            <person name="Castelle C.J."/>
            <person name="Probst A.J."/>
            <person name="Thomas B.C."/>
            <person name="Singh A."/>
            <person name="Wilkins M.J."/>
            <person name="Karaoz U."/>
            <person name="Brodie E.L."/>
            <person name="Williams K.H."/>
            <person name="Hubbard S.S."/>
            <person name="Banfield J.F."/>
        </authorList>
    </citation>
    <scope>NUCLEOTIDE SEQUENCE [LARGE SCALE GENOMIC DNA]</scope>
</reference>
<dbReference type="AlphaFoldDB" id="A0A1F4T857"/>
<organism evidence="1 2">
    <name type="scientific">candidate division WOR-1 bacterium RIFOXYC12_FULL_54_18</name>
    <dbReference type="NCBI Taxonomy" id="1802584"/>
    <lineage>
        <taxon>Bacteria</taxon>
        <taxon>Bacillati</taxon>
        <taxon>Saganbacteria</taxon>
    </lineage>
</organism>
<evidence type="ECO:0000313" key="1">
    <source>
        <dbReference type="EMBL" id="OGC28720.1"/>
    </source>
</evidence>
<dbReference type="EMBL" id="MEUG01000001">
    <property type="protein sequence ID" value="OGC28720.1"/>
    <property type="molecule type" value="Genomic_DNA"/>
</dbReference>
<proteinExistence type="predicted"/>
<sequence length="69" mass="8215">MAEEQIHKKSSQEIMRNNIVIKSERERQKIVDQGQRIKKANLHRGQERIATVNIRVPERPMARFDLLDH</sequence>
<name>A0A1F4T857_UNCSA</name>
<evidence type="ECO:0000313" key="2">
    <source>
        <dbReference type="Proteomes" id="UP000178602"/>
    </source>
</evidence>
<gene>
    <name evidence="1" type="ORF">A3K49_07195</name>
</gene>
<dbReference type="Proteomes" id="UP000178602">
    <property type="component" value="Unassembled WGS sequence"/>
</dbReference>
<comment type="caution">
    <text evidence="1">The sequence shown here is derived from an EMBL/GenBank/DDBJ whole genome shotgun (WGS) entry which is preliminary data.</text>
</comment>
<protein>
    <submittedName>
        <fullName evidence="1">Uncharacterized protein</fullName>
    </submittedName>
</protein>
<accession>A0A1F4T857</accession>